<feature type="compositionally biased region" description="Low complexity" evidence="10">
    <location>
        <begin position="1401"/>
        <end position="1410"/>
    </location>
</feature>
<dbReference type="Pfam" id="PF23588">
    <property type="entry name" value="HTH_CHD1_Hrp3"/>
    <property type="match status" value="1"/>
</dbReference>
<feature type="domain" description="Helicase C-terminal" evidence="13">
    <location>
        <begin position="666"/>
        <end position="822"/>
    </location>
</feature>
<gene>
    <name evidence="14" type="ORF">EVJ58_g7920</name>
</gene>
<evidence type="ECO:0000313" key="15">
    <source>
        <dbReference type="Proteomes" id="UP000298390"/>
    </source>
</evidence>
<feature type="compositionally biased region" description="Basic residues" evidence="10">
    <location>
        <begin position="83"/>
        <end position="102"/>
    </location>
</feature>
<dbReference type="InterPro" id="IPR056302">
    <property type="entry name" value="CHD1-2/Hrp3_HTH"/>
</dbReference>
<dbReference type="InterPro" id="IPR000953">
    <property type="entry name" value="Chromo/chromo_shadow_dom"/>
</dbReference>
<keyword evidence="9" id="KW-0694">RNA-binding</keyword>
<feature type="region of interest" description="Disordered" evidence="10">
    <location>
        <begin position="1574"/>
        <end position="1609"/>
    </location>
</feature>
<dbReference type="InterPro" id="IPR027417">
    <property type="entry name" value="P-loop_NTPase"/>
</dbReference>
<feature type="domain" description="Chromo" evidence="11">
    <location>
        <begin position="267"/>
        <end position="328"/>
    </location>
</feature>
<dbReference type="SUPFAM" id="SSF54791">
    <property type="entry name" value="Eukaryotic type KH-domain (KH-domain type I)"/>
    <property type="match status" value="8"/>
</dbReference>
<dbReference type="Pfam" id="PF00176">
    <property type="entry name" value="SNF2-rel_dom"/>
    <property type="match status" value="1"/>
</dbReference>
<dbReference type="InterPro" id="IPR004088">
    <property type="entry name" value="KH_dom_type_1"/>
</dbReference>
<feature type="region of interest" description="Disordered" evidence="10">
    <location>
        <begin position="2465"/>
        <end position="2506"/>
    </location>
</feature>
<feature type="domain" description="Chromo" evidence="11">
    <location>
        <begin position="168"/>
        <end position="240"/>
    </location>
</feature>
<evidence type="ECO:0000256" key="4">
    <source>
        <dbReference type="ARBA" id="ARBA00022741"/>
    </source>
</evidence>
<comment type="subcellular location">
    <subcellularLocation>
        <location evidence="1">Nucleus</location>
    </subcellularLocation>
</comment>
<dbReference type="FunFam" id="3.40.50.300:FF:000130">
    <property type="entry name" value="Chromodomain-helicase-DNA-binding protein 2 isoform 1"/>
    <property type="match status" value="1"/>
</dbReference>
<keyword evidence="7" id="KW-0238">DNA-binding</keyword>
<feature type="compositionally biased region" description="Low complexity" evidence="10">
    <location>
        <begin position="1256"/>
        <end position="1266"/>
    </location>
</feature>
<dbReference type="InterPro" id="IPR004087">
    <property type="entry name" value="KH_dom"/>
</dbReference>
<feature type="region of interest" description="Disordered" evidence="10">
    <location>
        <begin position="921"/>
        <end position="986"/>
    </location>
</feature>
<dbReference type="InterPro" id="IPR025260">
    <property type="entry name" value="CHD1-like_C"/>
</dbReference>
<keyword evidence="4" id="KW-0547">Nucleotide-binding</keyword>
<dbReference type="SMART" id="SM00322">
    <property type="entry name" value="KH"/>
    <property type="match status" value="10"/>
</dbReference>
<feature type="compositionally biased region" description="Acidic residues" evidence="10">
    <location>
        <begin position="24"/>
        <end position="36"/>
    </location>
</feature>
<feature type="compositionally biased region" description="Acidic residues" evidence="10">
    <location>
        <begin position="60"/>
        <end position="80"/>
    </location>
</feature>
<feature type="region of interest" description="Disordered" evidence="10">
    <location>
        <begin position="1"/>
        <end position="139"/>
    </location>
</feature>
<comment type="similarity">
    <text evidence="2">Belongs to the SNF2/RAD54 helicase family.</text>
</comment>
<sequence>SSDSDASMQLDSDIDVDIKKDPDADAEGEEVDEEETQPVAKTNGHSSPYTKNGVIKDEESGYSDEPEDDDEDASYADEEYGSSKKKAPKKKAPSRPKPKVTTRHSGSDSDSDYGSKSKKKKKAKANEIRVSSRGGRIPNYVDDVQDFEQFDEDVPEGTYADAVTEDYDEIEAVLGHCRDEGHEDDPADDWTRNIRFHIKWKNFSHLHNTDEVYEFLKRYKGIKRVDNYIKAYKTYQERLRSPETSREEKEGLLLAKEREKEELETYKIADRVVAQRETSSGAVEYFCKWTNLNYDHCTWELLEEIRSNAKDQLEAFRKREAEAKFPYKSISYPRHARPTFQKIKEDPEYLTVTGGELKDFQLTGLNWLAYLWSKGENGILADEMGLGKTVQTVSFLSYLFHELRQYGPFLVIVPLSTITAWEMQFATWAPDLNVIKYTGTAFAREVIRKYEFGPSNKKLKMNVLLTTYEITLRDSKELGDIKWQVLAVDEAHRLKNSESQLYEALRSFPAASKLLITGTPLQNNVKELLSLMHFLMPEKFQLSNEFDLADADHEEKIKELHKQLESLMLRRLKRDVLTSMPSKSERILRVEMSGLQTHFYKNILTKNFQGLVKSANGNSNISLLNIVMELKKAANHPYLFDGAEGKTDNEEETLKGLVMSSGKMVLLDKLLARLRQDGHRVLIFSQMVRMLDILSDYMVMRSYPHQRLDGMISSELRKKAIAHFNAPGSTDFAFLLSTRAGGLGINLETADTVIIFDSDWNPQNDLQAMARAHRIGQKSHVSVYRFVSKDTMEEDMLERAKKKMVLEYAIINQMDTSQAHLSSKATTTKDPSKPNDLSKDELHAVLKYGAQKIFDKDDTDQSKKLDEMDLDDILNRAEAHETVASSADGASLGGEGFLAQFANISDVKNDMAWEDIIPAEARQQFESEEDQRRAEELAAEETKDRKRSHAQVSYEGMDVDHAPSQPPLKKPKHPAPQRKSASQKALELKERDVRVLIRSLQRWGDIRQRYDVIVTEAKLQDKNRGMIMDTSDEIVDLCSRAVDESNAEKRSRMAAGETLTNAQKSKAVLVTYKNVGNINAETVVSRHRELRILYDYLKDVPDVYQWQIPVDNIRPTLNWSGRWGPQEDSMLLVGAYVYGFGNWEAMAKDPGLGLDGKFFLEEGKKGEDASTKPIPNAIHLVRRGDYLLSQLREHDEKIKAITTTLHRKGASLGMSASPPPPIASSSYSNGLKRRAESEAVASVDEGSTKRRKRRPTPTFTDSSSSDECPSMDEAATKEELRPVKKQLKNLKLSGGDMPRDEKVTILKESLAAIGKRIEAVLVQKQTAGEDRDRWRRHLWTFVTLFWPKKVKAGKLEEIHAKMVMKESAPRSVLFGHPFNPLDMSFSAADLQKKHGFDTQEPTPVSPVSTPGVQANGTLDTDSQEAFPSLAPSSAVPNGNRAPASAWSAAGPRIRPTVQKAPLFSDSFILSSAEIAAVGKDGKSISSGEVMKQVMSQYKVRLEASTNSRSRQTTFFLKSESQKDLEKAKRALLAHLSPVVSLTLNAPASTIPTIIGPKGATLKKIRDQTGVRVDIPRRDTLPLHNGNGSAHPASGVASPAPLGDEEEEEEPTIPITITGPQPLAQEAEASLKEIIATKRSRSTQRVRDIPAHILPFLKPHRERFEGAAKGEEIQLSLDIDAREITVTGEREAVGRVVDTIRSAMDYYKAEVTQIKFSLPKRQHRLLTGKDAEDIQATSKCVVVVPKPEEPSEELIIWGKPIDVGNGVQAVMQKANSAYIHEFPLPGPSPVTRQLLTYFTRVGYAQTLSTQNPGCSVYTPALSTLDKATVVNVDMVGEKSAVDSAVSMFSALIGKLFSATKEVQIDWLVHRIINSPKNAKKIRAFHEAHNVSVFFPPESAEQSLVLLVYDPTSPSASPSPVEKVKNLEDVEKELLKMAKDAADVKTQTISVEKKWHDAVVGQKGTTLNAIIGEDKTLSVKVGADVGDASTEDVIMVRGTSADVDRAVKEILKIVEDAKNDAVVSSYSTEFDIGREYVGRIVGAQGAGVNKLRDTLGVKIDFADDADDKEQVVSRKKKVVQQSSHVKITGRKENVEEAKKRILTQVERLADETSEVLKISHQYHSGLIGQSGKYVVRLEEKYSVKIIFPREENGDARTREQLKPDEVLVKGGKKGVAGAKAELLDAVDFEKESNNVISFTIPARSVARVLGRAGATINEIKDTTGAQIDVDKAGDEKIANISVRGTKQAIAEAKAAILAISDQVGEETTDAVNVESKFHRSIIGAGGQGLKELILRCGGPADAKAQAGLVRFPRQGEPGDEVRLRGEPKVVAKLKVELEKIAATLRDRVTLGVEVPAAQHRALIGRGGQHLNELQNRLGVQVQFPGSRSYNQVGELANEAEFAAVDPANLVKVTGPRAACEKAVEELKTQVKPPAPEAVTATVTVPLKYHHAVTQQGNFFRNLRTSGVQVEQSAMPQKPAVPPNPAPQEGATEARIDDPDAETPSSGVQWQVVPNYEDAEEGDSEWTFKARDQAGLDRALKMTQGAIEHAEKMSHVGFLTLPDRTSFPRIVGSKGANVARLRNESGADITVSREDTTIVVIGSETAIETAKEAILKIANTNSRSRGRRDA</sequence>
<dbReference type="PANTHER" id="PTHR45623:SF14">
    <property type="entry name" value="CHROMODOMAIN-HELICASE-DNA-BINDING PROTEIN 1"/>
    <property type="match status" value="1"/>
</dbReference>
<dbReference type="InterPro" id="IPR014001">
    <property type="entry name" value="Helicase_ATP-bd"/>
</dbReference>
<dbReference type="GO" id="GO:0005634">
    <property type="term" value="C:nucleus"/>
    <property type="evidence" value="ECO:0007669"/>
    <property type="project" value="UniProtKB-SubCell"/>
</dbReference>
<dbReference type="EMBL" id="SEKV01000545">
    <property type="protein sequence ID" value="TFY55973.1"/>
    <property type="molecule type" value="Genomic_DNA"/>
</dbReference>
<evidence type="ECO:0000256" key="9">
    <source>
        <dbReference type="PROSITE-ProRule" id="PRU00117"/>
    </source>
</evidence>
<feature type="compositionally biased region" description="Polar residues" evidence="10">
    <location>
        <begin position="39"/>
        <end position="50"/>
    </location>
</feature>
<dbReference type="GO" id="GO:0003682">
    <property type="term" value="F:chromatin binding"/>
    <property type="evidence" value="ECO:0007669"/>
    <property type="project" value="TreeGrafter"/>
</dbReference>
<dbReference type="PROSITE" id="PS50084">
    <property type="entry name" value="KH_TYPE_1"/>
    <property type="match status" value="8"/>
</dbReference>
<dbReference type="InterPro" id="IPR036612">
    <property type="entry name" value="KH_dom_type_1_sf"/>
</dbReference>
<dbReference type="GO" id="GO:0000785">
    <property type="term" value="C:chromatin"/>
    <property type="evidence" value="ECO:0007669"/>
    <property type="project" value="TreeGrafter"/>
</dbReference>
<dbReference type="SUPFAM" id="SSF54160">
    <property type="entry name" value="Chromo domain-like"/>
    <property type="match status" value="2"/>
</dbReference>
<dbReference type="Pfam" id="PF00013">
    <property type="entry name" value="KH_1"/>
    <property type="match status" value="7"/>
</dbReference>
<evidence type="ECO:0000256" key="6">
    <source>
        <dbReference type="ARBA" id="ARBA00022840"/>
    </source>
</evidence>
<name>A0A4Y9Y2I9_9APHY</name>
<dbReference type="PROSITE" id="PS50013">
    <property type="entry name" value="CHROMO_2"/>
    <property type="match status" value="2"/>
</dbReference>
<dbReference type="InterPro" id="IPR001650">
    <property type="entry name" value="Helicase_C-like"/>
</dbReference>
<dbReference type="PROSITE" id="PS51194">
    <property type="entry name" value="HELICASE_CTER"/>
    <property type="match status" value="1"/>
</dbReference>
<evidence type="ECO:0000256" key="3">
    <source>
        <dbReference type="ARBA" id="ARBA00022737"/>
    </source>
</evidence>
<dbReference type="PROSITE" id="PS51192">
    <property type="entry name" value="HELICASE_ATP_BIND_1"/>
    <property type="match status" value="1"/>
</dbReference>
<accession>A0A4Y9Y2I9</accession>
<dbReference type="Pfam" id="PF00271">
    <property type="entry name" value="Helicase_C"/>
    <property type="match status" value="1"/>
</dbReference>
<evidence type="ECO:0000259" key="11">
    <source>
        <dbReference type="PROSITE" id="PS50013"/>
    </source>
</evidence>
<dbReference type="Gene3D" id="3.40.50.10810">
    <property type="entry name" value="Tandem AAA-ATPase domain"/>
    <property type="match status" value="1"/>
</dbReference>
<dbReference type="SUPFAM" id="SSF52540">
    <property type="entry name" value="P-loop containing nucleoside triphosphate hydrolases"/>
    <property type="match status" value="2"/>
</dbReference>
<dbReference type="Pfam" id="PF13907">
    <property type="entry name" value="CHD1-like_C"/>
    <property type="match status" value="1"/>
</dbReference>
<dbReference type="CDD" id="cd18793">
    <property type="entry name" value="SF2_C_SNF"/>
    <property type="match status" value="1"/>
</dbReference>
<reference evidence="14 15" key="1">
    <citation type="submission" date="2019-01" db="EMBL/GenBank/DDBJ databases">
        <title>Genome sequencing of the rare red list fungi Fomitopsis rosea.</title>
        <authorList>
            <person name="Buettner E."/>
            <person name="Kellner H."/>
        </authorList>
    </citation>
    <scope>NUCLEOTIDE SEQUENCE [LARGE SCALE GENOMIC DNA]</scope>
    <source>
        <strain evidence="14 15">DSM 105464</strain>
    </source>
</reference>
<dbReference type="SMART" id="SM01176">
    <property type="entry name" value="DUF4208"/>
    <property type="match status" value="1"/>
</dbReference>
<dbReference type="GO" id="GO:0042393">
    <property type="term" value="F:histone binding"/>
    <property type="evidence" value="ECO:0007669"/>
    <property type="project" value="TreeGrafter"/>
</dbReference>
<comment type="caution">
    <text evidence="14">The sequence shown here is derived from an EMBL/GenBank/DDBJ whole genome shotgun (WGS) entry which is preliminary data.</text>
</comment>
<feature type="compositionally biased region" description="Basic and acidic residues" evidence="10">
    <location>
        <begin position="930"/>
        <end position="944"/>
    </location>
</feature>
<dbReference type="InterPro" id="IPR016197">
    <property type="entry name" value="Chromo-like_dom_sf"/>
</dbReference>
<evidence type="ECO:0000256" key="1">
    <source>
        <dbReference type="ARBA" id="ARBA00004123"/>
    </source>
</evidence>
<feature type="domain" description="Helicase ATP-binding" evidence="12">
    <location>
        <begin position="369"/>
        <end position="538"/>
    </location>
</feature>
<dbReference type="CDD" id="cd00105">
    <property type="entry name" value="KH-I"/>
    <property type="match status" value="2"/>
</dbReference>
<feature type="compositionally biased region" description="Polar residues" evidence="10">
    <location>
        <begin position="1"/>
        <end position="10"/>
    </location>
</feature>
<proteinExistence type="inferred from homology"/>
<evidence type="ECO:0000256" key="5">
    <source>
        <dbReference type="ARBA" id="ARBA00022801"/>
    </source>
</evidence>
<dbReference type="GO" id="GO:0016887">
    <property type="term" value="F:ATP hydrolysis activity"/>
    <property type="evidence" value="ECO:0007669"/>
    <property type="project" value="TreeGrafter"/>
</dbReference>
<protein>
    <recommendedName>
        <fullName evidence="16">Chromodomain-helicase-DNA-binding protein 1</fullName>
    </recommendedName>
</protein>
<evidence type="ECO:0000256" key="7">
    <source>
        <dbReference type="ARBA" id="ARBA00023125"/>
    </source>
</evidence>
<dbReference type="PANTHER" id="PTHR45623">
    <property type="entry name" value="CHROMODOMAIN-HELICASE-DNA-BINDING PROTEIN 3-RELATED-RELATED"/>
    <property type="match status" value="1"/>
</dbReference>
<dbReference type="STRING" id="34475.A0A4Y9Y2I9"/>
<dbReference type="Pfam" id="PF18196">
    <property type="entry name" value="Cdh1_DBD_1"/>
    <property type="match status" value="1"/>
</dbReference>
<dbReference type="Gene3D" id="3.30.1370.10">
    <property type="entry name" value="K Homology domain, type 1"/>
    <property type="match status" value="8"/>
</dbReference>
<feature type="compositionally biased region" description="Polar residues" evidence="10">
    <location>
        <begin position="1411"/>
        <end position="1436"/>
    </location>
</feature>
<dbReference type="PROSITE" id="PS00018">
    <property type="entry name" value="EF_HAND_1"/>
    <property type="match status" value="1"/>
</dbReference>
<evidence type="ECO:0000259" key="12">
    <source>
        <dbReference type="PROSITE" id="PS51192"/>
    </source>
</evidence>
<dbReference type="SMART" id="SM00298">
    <property type="entry name" value="CHROMO"/>
    <property type="match status" value="2"/>
</dbReference>
<dbReference type="GO" id="GO:0003677">
    <property type="term" value="F:DNA binding"/>
    <property type="evidence" value="ECO:0007669"/>
    <property type="project" value="UniProtKB-KW"/>
</dbReference>
<feature type="non-terminal residue" evidence="14">
    <location>
        <position position="1"/>
    </location>
</feature>
<dbReference type="GO" id="GO:0034728">
    <property type="term" value="P:nucleosome organization"/>
    <property type="evidence" value="ECO:0007669"/>
    <property type="project" value="TreeGrafter"/>
</dbReference>
<evidence type="ECO:0000259" key="13">
    <source>
        <dbReference type="PROSITE" id="PS51194"/>
    </source>
</evidence>
<dbReference type="SMART" id="SM00487">
    <property type="entry name" value="DEXDc"/>
    <property type="match status" value="1"/>
</dbReference>
<keyword evidence="3" id="KW-0677">Repeat</keyword>
<organism evidence="14 15">
    <name type="scientific">Rhodofomes roseus</name>
    <dbReference type="NCBI Taxonomy" id="34475"/>
    <lineage>
        <taxon>Eukaryota</taxon>
        <taxon>Fungi</taxon>
        <taxon>Dikarya</taxon>
        <taxon>Basidiomycota</taxon>
        <taxon>Agaricomycotina</taxon>
        <taxon>Agaricomycetes</taxon>
        <taxon>Polyporales</taxon>
        <taxon>Rhodofomes</taxon>
    </lineage>
</organism>
<dbReference type="Gene3D" id="2.40.50.40">
    <property type="match status" value="2"/>
</dbReference>
<dbReference type="InterPro" id="IPR041150">
    <property type="entry name" value="Cdh1_DBD"/>
</dbReference>
<dbReference type="CDD" id="cd22448">
    <property type="entry name" value="KH-I_ScSCP160_rpt3"/>
    <property type="match status" value="1"/>
</dbReference>
<dbReference type="GO" id="GO:0005524">
    <property type="term" value="F:ATP binding"/>
    <property type="evidence" value="ECO:0007669"/>
    <property type="project" value="UniProtKB-KW"/>
</dbReference>
<dbReference type="CDD" id="cd18659">
    <property type="entry name" value="CD2_tandem"/>
    <property type="match status" value="1"/>
</dbReference>
<dbReference type="SMART" id="SM00490">
    <property type="entry name" value="HELICc"/>
    <property type="match status" value="1"/>
</dbReference>
<dbReference type="InterPro" id="IPR023780">
    <property type="entry name" value="Chromo_domain"/>
</dbReference>
<dbReference type="InterPro" id="IPR049730">
    <property type="entry name" value="SNF2/RAD54-like_C"/>
</dbReference>
<dbReference type="InterPro" id="IPR000330">
    <property type="entry name" value="SNF2_N"/>
</dbReference>
<evidence type="ECO:0000256" key="8">
    <source>
        <dbReference type="ARBA" id="ARBA00023242"/>
    </source>
</evidence>
<evidence type="ECO:0000256" key="2">
    <source>
        <dbReference type="ARBA" id="ARBA00007025"/>
    </source>
</evidence>
<keyword evidence="8" id="KW-0539">Nucleus</keyword>
<dbReference type="InterPro" id="IPR038718">
    <property type="entry name" value="SNF2-like_sf"/>
</dbReference>
<dbReference type="GO" id="GO:0140658">
    <property type="term" value="F:ATP-dependent chromatin remodeler activity"/>
    <property type="evidence" value="ECO:0007669"/>
    <property type="project" value="TreeGrafter"/>
</dbReference>
<dbReference type="InterPro" id="IPR018247">
    <property type="entry name" value="EF_Hand_1_Ca_BS"/>
</dbReference>
<dbReference type="Gene3D" id="3.40.50.300">
    <property type="entry name" value="P-loop containing nucleotide triphosphate hydrolases"/>
    <property type="match status" value="1"/>
</dbReference>
<dbReference type="Gene3D" id="1.10.10.60">
    <property type="entry name" value="Homeodomain-like"/>
    <property type="match status" value="1"/>
</dbReference>
<dbReference type="Pfam" id="PF00385">
    <property type="entry name" value="Chromo"/>
    <property type="match status" value="1"/>
</dbReference>
<feature type="region of interest" description="Disordered" evidence="10">
    <location>
        <begin position="1209"/>
        <end position="1277"/>
    </location>
</feature>
<evidence type="ECO:0000256" key="10">
    <source>
        <dbReference type="SAM" id="MobiDB-lite"/>
    </source>
</evidence>
<dbReference type="GO" id="GO:0003723">
    <property type="term" value="F:RNA binding"/>
    <property type="evidence" value="ECO:0007669"/>
    <property type="project" value="UniProtKB-UniRule"/>
</dbReference>
<keyword evidence="5" id="KW-0378">Hydrolase</keyword>
<feature type="region of interest" description="Disordered" evidence="10">
    <location>
        <begin position="1395"/>
        <end position="1447"/>
    </location>
</feature>
<evidence type="ECO:0000313" key="14">
    <source>
        <dbReference type="EMBL" id="TFY55973.1"/>
    </source>
</evidence>
<dbReference type="Proteomes" id="UP000298390">
    <property type="component" value="Unassembled WGS sequence"/>
</dbReference>
<keyword evidence="6" id="KW-0067">ATP-binding</keyword>
<dbReference type="CDD" id="cd22450">
    <property type="entry name" value="KH-I_ScSCP160_rpt5"/>
    <property type="match status" value="1"/>
</dbReference>
<evidence type="ECO:0008006" key="16">
    <source>
        <dbReference type="Google" id="ProtNLM"/>
    </source>
</evidence>